<evidence type="ECO:0000313" key="2">
    <source>
        <dbReference type="Proteomes" id="UP001196509"/>
    </source>
</evidence>
<dbReference type="PANTHER" id="PTHR36452:SF1">
    <property type="entry name" value="DUF2461 DOMAIN-CONTAINING PROTEIN"/>
    <property type="match status" value="1"/>
</dbReference>
<gene>
    <name evidence="1" type="ORF">K1W69_04245</name>
</gene>
<proteinExistence type="predicted"/>
<dbReference type="RefSeq" id="WP_220227078.1">
    <property type="nucleotide sequence ID" value="NZ_JAICBX010000001.1"/>
</dbReference>
<dbReference type="InterPro" id="IPR012808">
    <property type="entry name" value="CHP02453"/>
</dbReference>
<accession>A0AAE2ZKQ0</accession>
<name>A0AAE2ZKQ0_9HYPH</name>
<comment type="caution">
    <text evidence="1">The sequence shown here is derived from an EMBL/GenBank/DDBJ whole genome shotgun (WGS) entry which is preliminary data.</text>
</comment>
<keyword evidence="2" id="KW-1185">Reference proteome</keyword>
<dbReference type="Proteomes" id="UP001196509">
    <property type="component" value="Unassembled WGS sequence"/>
</dbReference>
<dbReference type="InterPro" id="IPR015996">
    <property type="entry name" value="UCP028451"/>
</dbReference>
<reference evidence="1" key="1">
    <citation type="submission" date="2021-08" db="EMBL/GenBank/DDBJ databases">
        <title>Hoeflea bacterium WL0058 sp. nov., isolated from the sediment.</title>
        <authorList>
            <person name="Wang L."/>
            <person name="Zhang D."/>
        </authorList>
    </citation>
    <scope>NUCLEOTIDE SEQUENCE</scope>
    <source>
        <strain evidence="1">WL0058</strain>
    </source>
</reference>
<sequence length="226" mass="25888">MFEGFSRETVSFLSDLDRNNNKEWFEAHRQDYETLIVEPALNLIETMAPVAERLTPQHKATPKINQSLRRIHRDTRFSKDKTLYNPRIHMVFWTGDHPNRSAGIHLVLAHDHFGYGSGHWAFDPEGLEKYRRSVLDDAARAELDTALESASEKGCFLGEEELKRLPRGYDADGRAAQLLRRKGLVARTGENIGFDDRIFGPQAVDFVTEIFEALAPLDAWIDRHVT</sequence>
<protein>
    <submittedName>
        <fullName evidence="1">DUF2461 domain-containing protein</fullName>
    </submittedName>
</protein>
<organism evidence="1 2">
    <name type="scientific">Flavimaribacter sediminis</name>
    <dbReference type="NCBI Taxonomy" id="2865987"/>
    <lineage>
        <taxon>Bacteria</taxon>
        <taxon>Pseudomonadati</taxon>
        <taxon>Pseudomonadota</taxon>
        <taxon>Alphaproteobacteria</taxon>
        <taxon>Hyphomicrobiales</taxon>
        <taxon>Rhizobiaceae</taxon>
        <taxon>Flavimaribacter</taxon>
    </lineage>
</organism>
<dbReference type="PANTHER" id="PTHR36452">
    <property type="entry name" value="CHROMOSOME 12, WHOLE GENOME SHOTGUN SEQUENCE"/>
    <property type="match status" value="1"/>
</dbReference>
<dbReference type="Pfam" id="PF09365">
    <property type="entry name" value="DUF2461"/>
    <property type="match status" value="1"/>
</dbReference>
<evidence type="ECO:0000313" key="1">
    <source>
        <dbReference type="EMBL" id="MBW8636390.1"/>
    </source>
</evidence>
<dbReference type="NCBIfam" id="TIGR02453">
    <property type="entry name" value="TIGR02453 family protein"/>
    <property type="match status" value="1"/>
</dbReference>
<dbReference type="AlphaFoldDB" id="A0AAE2ZKQ0"/>
<dbReference type="EMBL" id="JAICBX010000001">
    <property type="protein sequence ID" value="MBW8636390.1"/>
    <property type="molecule type" value="Genomic_DNA"/>
</dbReference>
<dbReference type="PIRSF" id="PIRSF028451">
    <property type="entry name" value="UCP028451"/>
    <property type="match status" value="1"/>
</dbReference>